<feature type="compositionally biased region" description="Polar residues" evidence="1">
    <location>
        <begin position="376"/>
        <end position="391"/>
    </location>
</feature>
<keyword evidence="4" id="KW-1185">Reference proteome</keyword>
<dbReference type="SUPFAM" id="SSF52317">
    <property type="entry name" value="Class I glutamine amidotransferase-like"/>
    <property type="match status" value="2"/>
</dbReference>
<gene>
    <name evidence="3" type="ordered locus">Sinac_7309</name>
</gene>
<feature type="domain" description="ThuA-like" evidence="2">
    <location>
        <begin position="296"/>
        <end position="474"/>
    </location>
</feature>
<dbReference type="PANTHER" id="PTHR40469">
    <property type="entry name" value="SECRETED GLYCOSYL HYDROLASE"/>
    <property type="match status" value="1"/>
</dbReference>
<name>L0DSI5_SINAD</name>
<dbReference type="eggNOG" id="COG3828">
    <property type="taxonomic scope" value="Bacteria"/>
</dbReference>
<dbReference type="OrthoDB" id="9785923at2"/>
<proteinExistence type="predicted"/>
<dbReference type="KEGG" id="saci:Sinac_7309"/>
<dbReference type="STRING" id="886293.Sinac_7309"/>
<feature type="region of interest" description="Disordered" evidence="1">
    <location>
        <begin position="373"/>
        <end position="394"/>
    </location>
</feature>
<dbReference type="EMBL" id="CP003364">
    <property type="protein sequence ID" value="AGA31351.1"/>
    <property type="molecule type" value="Genomic_DNA"/>
</dbReference>
<evidence type="ECO:0000256" key="1">
    <source>
        <dbReference type="SAM" id="MobiDB-lite"/>
    </source>
</evidence>
<dbReference type="AlphaFoldDB" id="L0DSI5"/>
<protein>
    <recommendedName>
        <fullName evidence="2">ThuA-like domain-containing protein</fullName>
    </recommendedName>
</protein>
<dbReference type="HOGENOM" id="CLU_569720_0_0_0"/>
<dbReference type="InterPro" id="IPR029010">
    <property type="entry name" value="ThuA-like"/>
</dbReference>
<dbReference type="PANTHER" id="PTHR40469:SF2">
    <property type="entry name" value="GALACTOSE-BINDING DOMAIN-LIKE SUPERFAMILY PROTEIN"/>
    <property type="match status" value="1"/>
</dbReference>
<evidence type="ECO:0000313" key="4">
    <source>
        <dbReference type="Proteomes" id="UP000010798"/>
    </source>
</evidence>
<dbReference type="Proteomes" id="UP000010798">
    <property type="component" value="Chromosome"/>
</dbReference>
<dbReference type="Gene3D" id="3.40.50.880">
    <property type="match status" value="2"/>
</dbReference>
<evidence type="ECO:0000313" key="3">
    <source>
        <dbReference type="EMBL" id="AGA31351.1"/>
    </source>
</evidence>
<accession>L0DSI5</accession>
<organism evidence="3 4">
    <name type="scientific">Singulisphaera acidiphila (strain ATCC BAA-1392 / DSM 18658 / VKM B-2454 / MOB10)</name>
    <dbReference type="NCBI Taxonomy" id="886293"/>
    <lineage>
        <taxon>Bacteria</taxon>
        <taxon>Pseudomonadati</taxon>
        <taxon>Planctomycetota</taxon>
        <taxon>Planctomycetia</taxon>
        <taxon>Isosphaerales</taxon>
        <taxon>Isosphaeraceae</taxon>
        <taxon>Singulisphaera</taxon>
    </lineage>
</organism>
<dbReference type="Pfam" id="PF06283">
    <property type="entry name" value="ThuA"/>
    <property type="match status" value="2"/>
</dbReference>
<evidence type="ECO:0000259" key="2">
    <source>
        <dbReference type="Pfam" id="PF06283"/>
    </source>
</evidence>
<dbReference type="RefSeq" id="WP_015250420.1">
    <property type="nucleotide sequence ID" value="NC_019892.1"/>
</dbReference>
<sequence length="479" mass="51854">MEYRTSCRCVLAAYGLVVGLAANLTGRALADSPLPNAQPGLVRVLILSGEGGQAWRETTPALRRILAETGRFDVKVSESPQGLNAQTLAGFDLLIDNGAGLTPGSDSEKAVARFVESGKGLLVAHGALGGSALPAFWPVQPGDGDIPLPPVRFLEVTLAQPDHPIVRGMAPFRTADTFPRGLLSSRASETIANAVDVQGTGDDRKSPAIVVSRRGQGRFVYFALGHNLSAMHVPGFMTMFARGAEWAATGAVTLPAEPAPSRPAPGAVRGLLITGGHDHEASFYSLFEGYRDLDWLPVDASTTAFRNDLRNKYDVVIMYDFTRDMDDLGKKNLRDFVESGKGVVVLHHALLNYQAWPWWYEEVVGGRYRLSPEGKTPSSSVKDHQQISVTPQGEHPVTAGIEPFQITDEAYKRMWISDRVRPLLTTDNPACDPLLAWIGPSDKSRVVVIQLGHGHTAFGHPSYRTLVHNAILWAAGKNQ</sequence>
<feature type="domain" description="ThuA-like" evidence="2">
    <location>
        <begin position="43"/>
        <end position="247"/>
    </location>
</feature>
<reference evidence="3 4" key="1">
    <citation type="submission" date="2012-02" db="EMBL/GenBank/DDBJ databases">
        <title>Complete sequence of chromosome of Singulisphaera acidiphila DSM 18658.</title>
        <authorList>
            <consortium name="US DOE Joint Genome Institute (JGI-PGF)"/>
            <person name="Lucas S."/>
            <person name="Copeland A."/>
            <person name="Lapidus A."/>
            <person name="Glavina del Rio T."/>
            <person name="Dalin E."/>
            <person name="Tice H."/>
            <person name="Bruce D."/>
            <person name="Goodwin L."/>
            <person name="Pitluck S."/>
            <person name="Peters L."/>
            <person name="Ovchinnikova G."/>
            <person name="Chertkov O."/>
            <person name="Kyrpides N."/>
            <person name="Mavromatis K."/>
            <person name="Ivanova N."/>
            <person name="Brettin T."/>
            <person name="Detter J.C."/>
            <person name="Han C."/>
            <person name="Larimer F."/>
            <person name="Land M."/>
            <person name="Hauser L."/>
            <person name="Markowitz V."/>
            <person name="Cheng J.-F."/>
            <person name="Hugenholtz P."/>
            <person name="Woyke T."/>
            <person name="Wu D."/>
            <person name="Tindall B."/>
            <person name="Pomrenke H."/>
            <person name="Brambilla E."/>
            <person name="Klenk H.-P."/>
            <person name="Eisen J.A."/>
        </authorList>
    </citation>
    <scope>NUCLEOTIDE SEQUENCE [LARGE SCALE GENOMIC DNA]</scope>
    <source>
        <strain evidence="4">ATCC BAA-1392 / DSM 18658 / VKM B-2454 / MOB10</strain>
    </source>
</reference>
<dbReference type="InterPro" id="IPR029062">
    <property type="entry name" value="Class_I_gatase-like"/>
</dbReference>